<name>A0A026VUA8_OOCBI</name>
<dbReference type="AlphaFoldDB" id="A0A026VUA8"/>
<gene>
    <name evidence="1" type="ORF">X777_16361</name>
</gene>
<accession>A0A026VUA8</accession>
<evidence type="ECO:0000313" key="1">
    <source>
        <dbReference type="EMBL" id="EZA47388.1"/>
    </source>
</evidence>
<sequence length="56" mass="6731">DNRNNDAAILQNEFIRDAERIIRWFQETDIVIVDKEYRDVTELLARLCFMTGLVTW</sequence>
<feature type="non-terminal residue" evidence="1">
    <location>
        <position position="1"/>
    </location>
</feature>
<proteinExistence type="predicted"/>
<reference evidence="1 2" key="1">
    <citation type="journal article" date="2014" name="Curr. Biol.">
        <title>The genome of the clonal raider ant Cerapachys biroi.</title>
        <authorList>
            <person name="Oxley P.R."/>
            <person name="Ji L."/>
            <person name="Fetter-Pruneda I."/>
            <person name="McKenzie S.K."/>
            <person name="Li C."/>
            <person name="Hu H."/>
            <person name="Zhang G."/>
            <person name="Kronauer D.J."/>
        </authorList>
    </citation>
    <scope>NUCLEOTIDE SEQUENCE [LARGE SCALE GENOMIC DNA]</scope>
</reference>
<dbReference type="EMBL" id="KK107868">
    <property type="protein sequence ID" value="EZA47388.1"/>
    <property type="molecule type" value="Genomic_DNA"/>
</dbReference>
<dbReference type="Proteomes" id="UP000053097">
    <property type="component" value="Unassembled WGS sequence"/>
</dbReference>
<protein>
    <submittedName>
        <fullName evidence="1">Uncharacterized protein</fullName>
    </submittedName>
</protein>
<dbReference type="OrthoDB" id="6765180at2759"/>
<organism evidence="1 2">
    <name type="scientific">Ooceraea biroi</name>
    <name type="common">Clonal raider ant</name>
    <name type="synonym">Cerapachys biroi</name>
    <dbReference type="NCBI Taxonomy" id="2015173"/>
    <lineage>
        <taxon>Eukaryota</taxon>
        <taxon>Metazoa</taxon>
        <taxon>Ecdysozoa</taxon>
        <taxon>Arthropoda</taxon>
        <taxon>Hexapoda</taxon>
        <taxon>Insecta</taxon>
        <taxon>Pterygota</taxon>
        <taxon>Neoptera</taxon>
        <taxon>Endopterygota</taxon>
        <taxon>Hymenoptera</taxon>
        <taxon>Apocrita</taxon>
        <taxon>Aculeata</taxon>
        <taxon>Formicoidea</taxon>
        <taxon>Formicidae</taxon>
        <taxon>Dorylinae</taxon>
        <taxon>Ooceraea</taxon>
    </lineage>
</organism>
<evidence type="ECO:0000313" key="2">
    <source>
        <dbReference type="Proteomes" id="UP000053097"/>
    </source>
</evidence>
<keyword evidence="2" id="KW-1185">Reference proteome</keyword>